<evidence type="ECO:0000313" key="3">
    <source>
        <dbReference type="Proteomes" id="UP000184206"/>
    </source>
</evidence>
<evidence type="ECO:0000259" key="1">
    <source>
        <dbReference type="Pfam" id="PF01695"/>
    </source>
</evidence>
<gene>
    <name evidence="2" type="ORF">SAMN02745189_02618</name>
</gene>
<dbReference type="Proteomes" id="UP000184206">
    <property type="component" value="Unassembled WGS sequence"/>
</dbReference>
<name>A0A1M7KS78_9BACL</name>
<dbReference type="AlphaFoldDB" id="A0A1M7KS78"/>
<dbReference type="Pfam" id="PF01695">
    <property type="entry name" value="IstB_IS21"/>
    <property type="match status" value="1"/>
</dbReference>
<protein>
    <submittedName>
        <fullName evidence="2">IstB-like ATP binding protein</fullName>
    </submittedName>
</protein>
<organism evidence="2 3">
    <name type="scientific">Lacicoccus alkaliphilus DSM 16010</name>
    <dbReference type="NCBI Taxonomy" id="1123231"/>
    <lineage>
        <taxon>Bacteria</taxon>
        <taxon>Bacillati</taxon>
        <taxon>Bacillota</taxon>
        <taxon>Bacilli</taxon>
        <taxon>Bacillales</taxon>
        <taxon>Salinicoccaceae</taxon>
        <taxon>Lacicoccus</taxon>
    </lineage>
</organism>
<proteinExistence type="predicted"/>
<evidence type="ECO:0000313" key="2">
    <source>
        <dbReference type="EMBL" id="SHM68313.1"/>
    </source>
</evidence>
<dbReference type="InterPro" id="IPR002611">
    <property type="entry name" value="IstB_ATP-bd"/>
</dbReference>
<dbReference type="GO" id="GO:0005524">
    <property type="term" value="F:ATP binding"/>
    <property type="evidence" value="ECO:0007669"/>
    <property type="project" value="InterPro"/>
</dbReference>
<feature type="domain" description="IstB-like ATP-binding" evidence="1">
    <location>
        <begin position="13"/>
        <end position="99"/>
    </location>
</feature>
<keyword evidence="3" id="KW-1185">Reference proteome</keyword>
<dbReference type="EMBL" id="FRCF01000024">
    <property type="protein sequence ID" value="SHM68313.1"/>
    <property type="molecule type" value="Genomic_DNA"/>
</dbReference>
<dbReference type="RefSeq" id="WP_178138277.1">
    <property type="nucleotide sequence ID" value="NZ_FRCF01000024.1"/>
</dbReference>
<sequence>MNYSVEDIQRQFQRLRMTETSKEIPTFLRKAESHSWTYQEFLRELLTYEEKRREEKMIEKHLKWAKFPYQKSLKEFDLKEQPSLSKRQLRQLSELSWLEE</sequence>
<dbReference type="STRING" id="1123231.SAMN02745189_02618"/>
<feature type="non-terminal residue" evidence="2">
    <location>
        <position position="100"/>
    </location>
</feature>
<reference evidence="2 3" key="1">
    <citation type="submission" date="2016-11" db="EMBL/GenBank/DDBJ databases">
        <authorList>
            <person name="Jaros S."/>
            <person name="Januszkiewicz K."/>
            <person name="Wedrychowicz H."/>
        </authorList>
    </citation>
    <scope>NUCLEOTIDE SEQUENCE [LARGE SCALE GENOMIC DNA]</scope>
    <source>
        <strain evidence="2 3">DSM 16010</strain>
    </source>
</reference>
<accession>A0A1M7KS78</accession>